<feature type="binding site" description="in other chain" evidence="7">
    <location>
        <position position="309"/>
    </location>
    <ligand>
        <name>K(+)</name>
        <dbReference type="ChEBI" id="CHEBI:29103"/>
        <note>ligand shared between two tetrameric partners</note>
    </ligand>
</feature>
<dbReference type="Pfam" id="PF00478">
    <property type="entry name" value="IMPDH"/>
    <property type="match status" value="1"/>
</dbReference>
<dbReference type="PROSITE" id="PS51371">
    <property type="entry name" value="CBS"/>
    <property type="match status" value="2"/>
</dbReference>
<dbReference type="SUPFAM" id="SSF51412">
    <property type="entry name" value="Inosine monophosphate dehydrogenase (IMPDH)"/>
    <property type="match status" value="1"/>
</dbReference>
<evidence type="ECO:0000313" key="11">
    <source>
        <dbReference type="Proteomes" id="UP000177817"/>
    </source>
</evidence>
<dbReference type="InterPro" id="IPR013785">
    <property type="entry name" value="Aldolase_TIM"/>
</dbReference>
<evidence type="ECO:0000256" key="6">
    <source>
        <dbReference type="PIRSR" id="PIRSR000130-3"/>
    </source>
</evidence>
<feature type="active site" description="Proton acceptor" evidence="5">
    <location>
        <position position="407"/>
    </location>
</feature>
<comment type="similarity">
    <text evidence="1">Belongs to the IMPDH/GMPR family.</text>
</comment>
<dbReference type="PANTHER" id="PTHR11911:SF111">
    <property type="entry name" value="INOSINE-5'-MONOPHOSPHATE DEHYDROGENASE"/>
    <property type="match status" value="1"/>
</dbReference>
<evidence type="ECO:0000313" key="10">
    <source>
        <dbReference type="EMBL" id="OGY89427.1"/>
    </source>
</evidence>
<feature type="binding site" description="in other chain" evidence="7">
    <location>
        <position position="306"/>
    </location>
    <ligand>
        <name>K(+)</name>
        <dbReference type="ChEBI" id="CHEBI:29103"/>
        <note>ligand shared between two tetrameric partners</note>
    </ligand>
</feature>
<keyword evidence="2" id="KW-0479">Metal-binding</keyword>
<dbReference type="GO" id="GO:0046872">
    <property type="term" value="F:metal ion binding"/>
    <property type="evidence" value="ECO:0007669"/>
    <property type="project" value="UniProtKB-KW"/>
</dbReference>
<dbReference type="SUPFAM" id="SSF54631">
    <property type="entry name" value="CBS-domain pair"/>
    <property type="match status" value="1"/>
</dbReference>
<evidence type="ECO:0000256" key="5">
    <source>
        <dbReference type="PIRSR" id="PIRSR000130-1"/>
    </source>
</evidence>
<dbReference type="SMART" id="SM01240">
    <property type="entry name" value="IMPDH"/>
    <property type="match status" value="1"/>
</dbReference>
<dbReference type="FunFam" id="3.20.20.70:FF:000424">
    <property type="entry name" value="Inosine-5'-monophosphate dehydrogenase 2"/>
    <property type="match status" value="1"/>
</dbReference>
<dbReference type="InterPro" id="IPR001093">
    <property type="entry name" value="IMP_DH_GMPRt"/>
</dbReference>
<name>A0A1G2BME1_9BACT</name>
<dbReference type="GO" id="GO:0006183">
    <property type="term" value="P:GTP biosynthetic process"/>
    <property type="evidence" value="ECO:0007669"/>
    <property type="project" value="TreeGrafter"/>
</dbReference>
<proteinExistence type="inferred from homology"/>
<dbReference type="AlphaFoldDB" id="A0A1G2BME1"/>
<dbReference type="InterPro" id="IPR000644">
    <property type="entry name" value="CBS_dom"/>
</dbReference>
<evidence type="ECO:0000256" key="4">
    <source>
        <dbReference type="ARBA" id="ARBA00023122"/>
    </source>
</evidence>
<accession>A0A1G2BME1</accession>
<dbReference type="InterPro" id="IPR046342">
    <property type="entry name" value="CBS_dom_sf"/>
</dbReference>
<sequence>MQERNGRSVTYGDIRLKTGYSAVAPAAAQLDSRFTRHVSLKIPIASAAMDDVTEAPMAIAMAKSGGIGVIHCSMPVSRQAQEVARVKFHLQPRIANPITVRDADTVGEILAKRKRKRWKFHSFLVLDESGNFVGLLTRKNFKLCMNPNLTARDIMLPVAHVITAPEKTSMERALALMQQHGVDLLPLMRRKTTLAGMYAAEDIKRIMTGSQAQFNLDSDGRLRVAAAVNTDESDLDRAEALVQQHVDVLVIEKAHGDSYPEHVFLKMLRRRHTSIDIVAGNISEPDSCRRLIREGADAVKVGQGPGSICSTRVVSGIGAPQATAVYNCSRAAQGSGVPIIADGGIVNPGDIPVALGCGADSVMVGGVLAGTKETPGDIIKRNGQQFKRYRGMGSLSAMRDRKASRRRYQQDHTPISQLVPEGVESIVPYKGRVKRVLVQFMGGLRSGMSYCGTRTIADLHRKADFHFNTPSGVREGHPHDVLITEIPPNYQVGR</sequence>
<evidence type="ECO:0000259" key="9">
    <source>
        <dbReference type="PROSITE" id="PS51371"/>
    </source>
</evidence>
<dbReference type="SMART" id="SM00116">
    <property type="entry name" value="CBS"/>
    <property type="match status" value="2"/>
</dbReference>
<protein>
    <recommendedName>
        <fullName evidence="9">CBS domain-containing protein</fullName>
    </recommendedName>
</protein>
<feature type="active site" description="Thioimidate intermediate" evidence="5">
    <location>
        <position position="309"/>
    </location>
</feature>
<dbReference type="Pfam" id="PF00571">
    <property type="entry name" value="CBS"/>
    <property type="match status" value="2"/>
</dbReference>
<dbReference type="PANTHER" id="PTHR11911">
    <property type="entry name" value="INOSINE-5-MONOPHOSPHATE DEHYDROGENASE RELATED"/>
    <property type="match status" value="1"/>
</dbReference>
<organism evidence="10 11">
    <name type="scientific">Candidatus Komeilibacteria bacterium RIFCSPHIGHO2_01_FULL_52_14</name>
    <dbReference type="NCBI Taxonomy" id="1798549"/>
    <lineage>
        <taxon>Bacteria</taxon>
        <taxon>Candidatus Komeiliibacteriota</taxon>
    </lineage>
</organism>
<feature type="domain" description="CBS" evidence="9">
    <location>
        <begin position="90"/>
        <end position="154"/>
    </location>
</feature>
<evidence type="ECO:0000256" key="8">
    <source>
        <dbReference type="PROSITE-ProRule" id="PRU00703"/>
    </source>
</evidence>
<evidence type="ECO:0000256" key="1">
    <source>
        <dbReference type="ARBA" id="ARBA00005502"/>
    </source>
</evidence>
<dbReference type="PIRSF" id="PIRSF000130">
    <property type="entry name" value="IMPDH"/>
    <property type="match status" value="1"/>
</dbReference>
<keyword evidence="3" id="KW-0560">Oxidoreductase</keyword>
<feature type="binding site" evidence="6">
    <location>
        <begin position="302"/>
        <end position="304"/>
    </location>
    <ligand>
        <name>NAD(+)</name>
        <dbReference type="ChEBI" id="CHEBI:57540"/>
    </ligand>
</feature>
<dbReference type="CDD" id="cd04601">
    <property type="entry name" value="CBS_pair_IMPDH"/>
    <property type="match status" value="1"/>
</dbReference>
<gene>
    <name evidence="10" type="ORF">A2677_00900</name>
</gene>
<dbReference type="GO" id="GO:0003938">
    <property type="term" value="F:IMP dehydrogenase activity"/>
    <property type="evidence" value="ECO:0007669"/>
    <property type="project" value="InterPro"/>
</dbReference>
<evidence type="ECO:0000256" key="2">
    <source>
        <dbReference type="ARBA" id="ARBA00022723"/>
    </source>
</evidence>
<dbReference type="EMBL" id="MHKK01000035">
    <property type="protein sequence ID" value="OGY89427.1"/>
    <property type="molecule type" value="Genomic_DNA"/>
</dbReference>
<dbReference type="Gene3D" id="3.20.20.70">
    <property type="entry name" value="Aldolase class I"/>
    <property type="match status" value="1"/>
</dbReference>
<feature type="binding site" description="in other chain" evidence="7">
    <location>
        <position position="304"/>
    </location>
    <ligand>
        <name>K(+)</name>
        <dbReference type="ChEBI" id="CHEBI:29103"/>
        <note>ligand shared between two tetrameric partners</note>
    </ligand>
</feature>
<evidence type="ECO:0000256" key="3">
    <source>
        <dbReference type="ARBA" id="ARBA00023002"/>
    </source>
</evidence>
<evidence type="ECO:0000256" key="7">
    <source>
        <dbReference type="PIRSR" id="PIRSR000130-4"/>
    </source>
</evidence>
<keyword evidence="6" id="KW-0520">NAD</keyword>
<dbReference type="Proteomes" id="UP000177817">
    <property type="component" value="Unassembled WGS sequence"/>
</dbReference>
<keyword evidence="7" id="KW-0630">Potassium</keyword>
<comment type="caution">
    <text evidence="10">The sequence shown here is derived from an EMBL/GenBank/DDBJ whole genome shotgun (WGS) entry which is preliminary data.</text>
</comment>
<dbReference type="InterPro" id="IPR005990">
    <property type="entry name" value="IMP_DH"/>
</dbReference>
<keyword evidence="4 8" id="KW-0129">CBS domain</keyword>
<dbReference type="CDD" id="cd00381">
    <property type="entry name" value="IMPDH"/>
    <property type="match status" value="1"/>
</dbReference>
<feature type="domain" description="CBS" evidence="9">
    <location>
        <begin position="155"/>
        <end position="218"/>
    </location>
</feature>
<reference evidence="10 11" key="1">
    <citation type="journal article" date="2016" name="Nat. Commun.">
        <title>Thousands of microbial genomes shed light on interconnected biogeochemical processes in an aquifer system.</title>
        <authorList>
            <person name="Anantharaman K."/>
            <person name="Brown C.T."/>
            <person name="Hug L.A."/>
            <person name="Sharon I."/>
            <person name="Castelle C.J."/>
            <person name="Probst A.J."/>
            <person name="Thomas B.C."/>
            <person name="Singh A."/>
            <person name="Wilkins M.J."/>
            <person name="Karaoz U."/>
            <person name="Brodie E.L."/>
            <person name="Williams K.H."/>
            <person name="Hubbard S.S."/>
            <person name="Banfield J.F."/>
        </authorList>
    </citation>
    <scope>NUCLEOTIDE SEQUENCE [LARGE SCALE GENOMIC DNA]</scope>
</reference>